<reference evidence="4" key="2">
    <citation type="submission" date="2020-02" db="EMBL/GenBank/DDBJ databases">
        <authorList>
            <person name="Matsumoto Y."/>
            <person name="Motooka D."/>
            <person name="Nakamura S."/>
        </authorList>
    </citation>
    <scope>NUCLEOTIDE SEQUENCE</scope>
    <source>
        <strain evidence="4">JCM 13671</strain>
    </source>
</reference>
<reference evidence="4" key="1">
    <citation type="journal article" date="2019" name="Emerg. Microbes Infect.">
        <title>Comprehensive subspecies identification of 175 nontuberculous mycobacteria species based on 7547 genomic profiles.</title>
        <authorList>
            <person name="Matsumoto Y."/>
            <person name="Kinjo T."/>
            <person name="Motooka D."/>
            <person name="Nabeya D."/>
            <person name="Jung N."/>
            <person name="Uechi K."/>
            <person name="Horii T."/>
            <person name="Iida T."/>
            <person name="Fujita J."/>
            <person name="Nakamura S."/>
        </authorList>
    </citation>
    <scope>NUCLEOTIDE SEQUENCE [LARGE SCALE GENOMIC DNA]</scope>
    <source>
        <strain evidence="4">JCM 13671</strain>
    </source>
</reference>
<accession>A0A7I7XXF7</accession>
<keyword evidence="1" id="KW-0805">Transcription regulation</keyword>
<dbReference type="Pfam" id="PF00440">
    <property type="entry name" value="TetR_N"/>
    <property type="match status" value="1"/>
</dbReference>
<dbReference type="SUPFAM" id="SSF46689">
    <property type="entry name" value="Homeodomain-like"/>
    <property type="match status" value="1"/>
</dbReference>
<dbReference type="PROSITE" id="PS50977">
    <property type="entry name" value="HTH_TETR_2"/>
    <property type="match status" value="1"/>
</dbReference>
<keyword evidence="2" id="KW-0238">DNA-binding</keyword>
<dbReference type="EMBL" id="AP022612">
    <property type="protein sequence ID" value="BBZ33947.1"/>
    <property type="molecule type" value="Genomic_DNA"/>
</dbReference>
<dbReference type="PANTHER" id="PTHR30055:SF234">
    <property type="entry name" value="HTH-TYPE TRANSCRIPTIONAL REGULATOR BETI"/>
    <property type="match status" value="1"/>
</dbReference>
<evidence type="ECO:0000313" key="4">
    <source>
        <dbReference type="EMBL" id="BBZ33947.1"/>
    </source>
</evidence>
<dbReference type="AlphaFoldDB" id="A0A7I7XXF7"/>
<evidence type="ECO:0000256" key="3">
    <source>
        <dbReference type="ARBA" id="ARBA00023163"/>
    </source>
</evidence>
<sequence>MGRRGWRGAPPGDDAEARKRIIDAALRMLERHGPERTTLSHVAADLGITRPTIYRHFATSDELIAAAADAALGGWTARVGERTVGVEDPTELLVEAVAHLIERLPDEALLTRLLDTDQARSISRRMVQPDSIQRSRTMLEHSAIDWAALGWSGAAMDDLVEYLLRLIQSMVIAPSTPPRSPDQLRTYLRRCIGPVLASRGAPIN</sequence>
<dbReference type="InterPro" id="IPR001647">
    <property type="entry name" value="HTH_TetR"/>
</dbReference>
<dbReference type="PRINTS" id="PR00455">
    <property type="entry name" value="HTHTETR"/>
</dbReference>
<dbReference type="PANTHER" id="PTHR30055">
    <property type="entry name" value="HTH-TYPE TRANSCRIPTIONAL REGULATOR RUTR"/>
    <property type="match status" value="1"/>
</dbReference>
<dbReference type="OrthoDB" id="3212503at2"/>
<dbReference type="InterPro" id="IPR050109">
    <property type="entry name" value="HTH-type_TetR-like_transc_reg"/>
</dbReference>
<keyword evidence="5" id="KW-1185">Reference proteome</keyword>
<protein>
    <submittedName>
        <fullName evidence="4">Uncharacterized protein</fullName>
    </submittedName>
</protein>
<dbReference type="Gene3D" id="1.10.357.10">
    <property type="entry name" value="Tetracycline Repressor, domain 2"/>
    <property type="match status" value="1"/>
</dbReference>
<dbReference type="Proteomes" id="UP000466931">
    <property type="component" value="Chromosome"/>
</dbReference>
<gene>
    <name evidence="4" type="ORF">MCNF_25520</name>
</gene>
<dbReference type="GO" id="GO:0000976">
    <property type="term" value="F:transcription cis-regulatory region binding"/>
    <property type="evidence" value="ECO:0007669"/>
    <property type="project" value="TreeGrafter"/>
</dbReference>
<organism evidence="4 5">
    <name type="scientific">Mycolicibacterium confluentis</name>
    <dbReference type="NCBI Taxonomy" id="28047"/>
    <lineage>
        <taxon>Bacteria</taxon>
        <taxon>Bacillati</taxon>
        <taxon>Actinomycetota</taxon>
        <taxon>Actinomycetes</taxon>
        <taxon>Mycobacteriales</taxon>
        <taxon>Mycobacteriaceae</taxon>
        <taxon>Mycolicibacterium</taxon>
    </lineage>
</organism>
<evidence type="ECO:0000313" key="5">
    <source>
        <dbReference type="Proteomes" id="UP000466931"/>
    </source>
</evidence>
<name>A0A7I7XXF7_9MYCO</name>
<proteinExistence type="predicted"/>
<dbReference type="GO" id="GO:0003700">
    <property type="term" value="F:DNA-binding transcription factor activity"/>
    <property type="evidence" value="ECO:0007669"/>
    <property type="project" value="TreeGrafter"/>
</dbReference>
<evidence type="ECO:0000256" key="2">
    <source>
        <dbReference type="ARBA" id="ARBA00023125"/>
    </source>
</evidence>
<dbReference type="RefSeq" id="WP_085154814.1">
    <property type="nucleotide sequence ID" value="NZ_AP022612.1"/>
</dbReference>
<keyword evidence="3" id="KW-0804">Transcription</keyword>
<evidence type="ECO:0000256" key="1">
    <source>
        <dbReference type="ARBA" id="ARBA00023015"/>
    </source>
</evidence>
<dbReference type="InterPro" id="IPR009057">
    <property type="entry name" value="Homeodomain-like_sf"/>
</dbReference>